<keyword evidence="2" id="KW-0808">Transferase</keyword>
<proteinExistence type="predicted"/>
<gene>
    <name evidence="2" type="ORF">EWF95_05175</name>
</gene>
<dbReference type="PANTHER" id="PTHR43591:SF24">
    <property type="entry name" value="2-METHOXY-6-POLYPRENYL-1,4-BENZOQUINOL METHYLASE, MITOCHONDRIAL"/>
    <property type="match status" value="1"/>
</dbReference>
<dbReference type="SUPFAM" id="SSF53335">
    <property type="entry name" value="S-adenosyl-L-methionine-dependent methyltransferases"/>
    <property type="match status" value="1"/>
</dbReference>
<dbReference type="Proteomes" id="UP000315385">
    <property type="component" value="Unassembled WGS sequence"/>
</dbReference>
<feature type="domain" description="Methyltransferase type 11" evidence="1">
    <location>
        <begin position="36"/>
        <end position="119"/>
    </location>
</feature>
<dbReference type="RefSeq" id="WP_142442968.1">
    <property type="nucleotide sequence ID" value="NZ_SESI01000001.1"/>
</dbReference>
<dbReference type="GO" id="GO:0032259">
    <property type="term" value="P:methylation"/>
    <property type="evidence" value="ECO:0007669"/>
    <property type="project" value="UniProtKB-KW"/>
</dbReference>
<dbReference type="EMBL" id="SESI01000001">
    <property type="protein sequence ID" value="TQQ82319.1"/>
    <property type="molecule type" value="Genomic_DNA"/>
</dbReference>
<evidence type="ECO:0000259" key="1">
    <source>
        <dbReference type="Pfam" id="PF08241"/>
    </source>
</evidence>
<dbReference type="Gene3D" id="3.40.50.150">
    <property type="entry name" value="Vaccinia Virus protein VP39"/>
    <property type="match status" value="1"/>
</dbReference>
<keyword evidence="3" id="KW-1185">Reference proteome</keyword>
<dbReference type="InterPro" id="IPR029063">
    <property type="entry name" value="SAM-dependent_MTases_sf"/>
</dbReference>
<keyword evidence="2" id="KW-0489">Methyltransferase</keyword>
<protein>
    <submittedName>
        <fullName evidence="2">Methyltransferase domain-containing protein</fullName>
    </submittedName>
</protein>
<evidence type="ECO:0000313" key="2">
    <source>
        <dbReference type="EMBL" id="TQQ82319.1"/>
    </source>
</evidence>
<name>A0A544QSC4_9EURY</name>
<comment type="caution">
    <text evidence="2">The sequence shown here is derived from an EMBL/GenBank/DDBJ whole genome shotgun (WGS) entry which is preliminary data.</text>
</comment>
<dbReference type="GO" id="GO:0008757">
    <property type="term" value="F:S-adenosylmethionine-dependent methyltransferase activity"/>
    <property type="evidence" value="ECO:0007669"/>
    <property type="project" value="InterPro"/>
</dbReference>
<dbReference type="Pfam" id="PF08241">
    <property type="entry name" value="Methyltransf_11"/>
    <property type="match status" value="1"/>
</dbReference>
<dbReference type="PANTHER" id="PTHR43591">
    <property type="entry name" value="METHYLTRANSFERASE"/>
    <property type="match status" value="1"/>
</dbReference>
<sequence>MRRFTPEYLSRTREGMWADSRDALTDLDLSNRERVLDVGCGTGELTRVLAAESADANAEVIGVDADPRLLDVASDHVPTVAGDALRLPFADDSVDLVVCQALLINLPEPAAALREFARVSTDLVAAIEPNNAAVSVDSTVDSEVDLEARVREAYLRGIDTDVALGERVESLFAEAGIDPLSTRQYNHEKRTEPPYSEDALRSAKRKASGEGLADHEVELCRGLDGEATYDTLRRAWREMGREVIEQMQDESYERVETVPFTVTVGQVDSDTG</sequence>
<dbReference type="OrthoDB" id="142890at2157"/>
<dbReference type="InterPro" id="IPR013216">
    <property type="entry name" value="Methyltransf_11"/>
</dbReference>
<evidence type="ECO:0000313" key="3">
    <source>
        <dbReference type="Proteomes" id="UP000315385"/>
    </source>
</evidence>
<accession>A0A544QSC4</accession>
<organism evidence="2 3">
    <name type="scientific">Halonotius roseus</name>
    <dbReference type="NCBI Taxonomy" id="2511997"/>
    <lineage>
        <taxon>Archaea</taxon>
        <taxon>Methanobacteriati</taxon>
        <taxon>Methanobacteriota</taxon>
        <taxon>Stenosarchaea group</taxon>
        <taxon>Halobacteria</taxon>
        <taxon>Halobacteriales</taxon>
        <taxon>Haloferacaceae</taxon>
        <taxon>Halonotius</taxon>
    </lineage>
</organism>
<dbReference type="AlphaFoldDB" id="A0A544QSC4"/>
<dbReference type="CDD" id="cd02440">
    <property type="entry name" value="AdoMet_MTases"/>
    <property type="match status" value="1"/>
</dbReference>
<reference evidence="2 3" key="1">
    <citation type="submission" date="2019-02" db="EMBL/GenBank/DDBJ databases">
        <title>Halonotius sp. a new haloqrchaeon isolated from saline water.</title>
        <authorList>
            <person name="Duran-Viseras A."/>
            <person name="Sanchez-Porro C."/>
            <person name="Ventosa A."/>
        </authorList>
    </citation>
    <scope>NUCLEOTIDE SEQUENCE [LARGE SCALE GENOMIC DNA]</scope>
    <source>
        <strain evidence="2 3">F9-27</strain>
    </source>
</reference>